<accession>A0AAV9N7U4</accession>
<dbReference type="RefSeq" id="XP_064704656.1">
    <property type="nucleotide sequence ID" value="XM_064847544.1"/>
</dbReference>
<dbReference type="Pfam" id="PF11807">
    <property type="entry name" value="UstYa"/>
    <property type="match status" value="1"/>
</dbReference>
<dbReference type="GO" id="GO:0043386">
    <property type="term" value="P:mycotoxin biosynthetic process"/>
    <property type="evidence" value="ECO:0007669"/>
    <property type="project" value="InterPro"/>
</dbReference>
<evidence type="ECO:0000313" key="4">
    <source>
        <dbReference type="EMBL" id="KAK5049846.1"/>
    </source>
</evidence>
<name>A0AAV9N7U4_9EURO</name>
<sequence>MPLGSGSVAIPDYRDHPLLGDPITDDPIRSGPLFEASWTHALHCVSTEAPKPSVASINQLTALELYYSVDSYHQLIVNGRTDDDNPTHAGHCFEYLRNSILCNLDMTLEGSMSTPDDHERGQPHVCRNREHAIAWIEARRVDDLQDIVGP</sequence>
<organism evidence="4 5">
    <name type="scientific">Exophiala bonariae</name>
    <dbReference type="NCBI Taxonomy" id="1690606"/>
    <lineage>
        <taxon>Eukaryota</taxon>
        <taxon>Fungi</taxon>
        <taxon>Dikarya</taxon>
        <taxon>Ascomycota</taxon>
        <taxon>Pezizomycotina</taxon>
        <taxon>Eurotiomycetes</taxon>
        <taxon>Chaetothyriomycetidae</taxon>
        <taxon>Chaetothyriales</taxon>
        <taxon>Herpotrichiellaceae</taxon>
        <taxon>Exophiala</taxon>
    </lineage>
</organism>
<dbReference type="Proteomes" id="UP001358417">
    <property type="component" value="Unassembled WGS sequence"/>
</dbReference>
<dbReference type="GO" id="GO:0016491">
    <property type="term" value="F:oxidoreductase activity"/>
    <property type="evidence" value="ECO:0007669"/>
    <property type="project" value="UniProtKB-KW"/>
</dbReference>
<comment type="caution">
    <text evidence="4">The sequence shown here is derived from an EMBL/GenBank/DDBJ whole genome shotgun (WGS) entry which is preliminary data.</text>
</comment>
<protein>
    <submittedName>
        <fullName evidence="4">Uncharacterized protein</fullName>
    </submittedName>
</protein>
<reference evidence="4 5" key="1">
    <citation type="submission" date="2023-08" db="EMBL/GenBank/DDBJ databases">
        <title>Black Yeasts Isolated from many extreme environments.</title>
        <authorList>
            <person name="Coleine C."/>
            <person name="Stajich J.E."/>
            <person name="Selbmann L."/>
        </authorList>
    </citation>
    <scope>NUCLEOTIDE SEQUENCE [LARGE SCALE GENOMIC DNA]</scope>
    <source>
        <strain evidence="4 5">CCFEE 5792</strain>
    </source>
</reference>
<dbReference type="PANTHER" id="PTHR33365:SF11">
    <property type="entry name" value="TAT PATHWAY SIGNAL SEQUENCE"/>
    <property type="match status" value="1"/>
</dbReference>
<proteinExistence type="inferred from homology"/>
<dbReference type="InterPro" id="IPR021765">
    <property type="entry name" value="UstYa-like"/>
</dbReference>
<evidence type="ECO:0000256" key="1">
    <source>
        <dbReference type="ARBA" id="ARBA00004685"/>
    </source>
</evidence>
<keyword evidence="2" id="KW-0560">Oxidoreductase</keyword>
<comment type="pathway">
    <text evidence="1">Mycotoxin biosynthesis.</text>
</comment>
<evidence type="ECO:0000256" key="3">
    <source>
        <dbReference type="ARBA" id="ARBA00035112"/>
    </source>
</evidence>
<dbReference type="PANTHER" id="PTHR33365">
    <property type="entry name" value="YALI0B05434P"/>
    <property type="match status" value="1"/>
</dbReference>
<keyword evidence="5" id="KW-1185">Reference proteome</keyword>
<dbReference type="EMBL" id="JAVRRD010000018">
    <property type="protein sequence ID" value="KAK5049846.1"/>
    <property type="molecule type" value="Genomic_DNA"/>
</dbReference>
<evidence type="ECO:0000256" key="2">
    <source>
        <dbReference type="ARBA" id="ARBA00023002"/>
    </source>
</evidence>
<dbReference type="GeneID" id="89972144"/>
<dbReference type="AlphaFoldDB" id="A0AAV9N7U4"/>
<comment type="similarity">
    <text evidence="3">Belongs to the ustYa family.</text>
</comment>
<evidence type="ECO:0000313" key="5">
    <source>
        <dbReference type="Proteomes" id="UP001358417"/>
    </source>
</evidence>
<gene>
    <name evidence="4" type="ORF">LTR84_003964</name>
</gene>